<proteinExistence type="predicted"/>
<protein>
    <submittedName>
        <fullName evidence="2">Uncharacterized protein</fullName>
    </submittedName>
</protein>
<keyword evidence="1" id="KW-0812">Transmembrane</keyword>
<accession>A0A2S3UT59</accession>
<evidence type="ECO:0000313" key="2">
    <source>
        <dbReference type="EMBL" id="POF30901.1"/>
    </source>
</evidence>
<evidence type="ECO:0000256" key="1">
    <source>
        <dbReference type="SAM" id="Phobius"/>
    </source>
</evidence>
<comment type="caution">
    <text evidence="2">The sequence shown here is derived from an EMBL/GenBank/DDBJ whole genome shotgun (WGS) entry which is preliminary data.</text>
</comment>
<keyword evidence="1" id="KW-0472">Membrane</keyword>
<dbReference type="EMBL" id="PPCN01000005">
    <property type="protein sequence ID" value="POF30901.1"/>
    <property type="molecule type" value="Genomic_DNA"/>
</dbReference>
<keyword evidence="1" id="KW-1133">Transmembrane helix</keyword>
<gene>
    <name evidence="2" type="ORF">CLV41_10579</name>
</gene>
<keyword evidence="3" id="KW-1185">Reference proteome</keyword>
<dbReference type="Proteomes" id="UP000236959">
    <property type="component" value="Unassembled WGS sequence"/>
</dbReference>
<reference evidence="2 3" key="1">
    <citation type="submission" date="2018-01" db="EMBL/GenBank/DDBJ databases">
        <title>Genomic Encyclopedia of Archaeal and Bacterial Type Strains, Phase II (KMG-II): from individual species to whole genera.</title>
        <authorList>
            <person name="Goeker M."/>
        </authorList>
    </citation>
    <scope>NUCLEOTIDE SEQUENCE [LARGE SCALE GENOMIC DNA]</scope>
    <source>
        <strain evidence="2 3">DSM 17023</strain>
    </source>
</reference>
<name>A0A2S3UT59_9HYPH</name>
<sequence length="216" mass="24350">MALEEVPFVVVAIVGALSGVVFIFLYNFACAPYRIERDAHELTKSRLRQIEADLPNYGTYEGDHEQLMLFVVNRIFPLIGGVRSMAEQIPDAPKIEDNQPLMEAIKSLAPLSSSPVEYIPLPKMIDAVNTIEANYALYVREIDRAMSNAKTNVYSLKDWEHWRSAHNAVEGEFEVIRKNSRLGALFRPTRKSRWGRLVGTANLTENCQLLQPEGTG</sequence>
<evidence type="ECO:0000313" key="3">
    <source>
        <dbReference type="Proteomes" id="UP000236959"/>
    </source>
</evidence>
<feature type="transmembrane region" description="Helical" evidence="1">
    <location>
        <begin position="6"/>
        <end position="28"/>
    </location>
</feature>
<organism evidence="2 3">
    <name type="scientific">Roseibium marinum</name>
    <dbReference type="NCBI Taxonomy" id="281252"/>
    <lineage>
        <taxon>Bacteria</taxon>
        <taxon>Pseudomonadati</taxon>
        <taxon>Pseudomonadota</taxon>
        <taxon>Alphaproteobacteria</taxon>
        <taxon>Hyphomicrobiales</taxon>
        <taxon>Stappiaceae</taxon>
        <taxon>Roseibium</taxon>
    </lineage>
</organism>
<dbReference type="AlphaFoldDB" id="A0A2S3UT59"/>